<evidence type="ECO:0000256" key="2">
    <source>
        <dbReference type="ARBA" id="ARBA00023315"/>
    </source>
</evidence>
<keyword evidence="5" id="KW-1185">Reference proteome</keyword>
<dbReference type="RefSeq" id="WP_141437014.1">
    <property type="nucleotide sequence ID" value="NZ_OBQI01000001.1"/>
</dbReference>
<keyword evidence="2" id="KW-0012">Acyltransferase</keyword>
<organism evidence="4 5">
    <name type="scientific">Blastococcus aggregatus</name>
    <dbReference type="NCBI Taxonomy" id="38502"/>
    <lineage>
        <taxon>Bacteria</taxon>
        <taxon>Bacillati</taxon>
        <taxon>Actinomycetota</taxon>
        <taxon>Actinomycetes</taxon>
        <taxon>Geodermatophilales</taxon>
        <taxon>Geodermatophilaceae</taxon>
        <taxon>Blastococcus</taxon>
    </lineage>
</organism>
<dbReference type="PROSITE" id="PS51186">
    <property type="entry name" value="GNAT"/>
    <property type="match status" value="1"/>
</dbReference>
<feature type="domain" description="N-acetyltransferase" evidence="3">
    <location>
        <begin position="8"/>
        <end position="169"/>
    </location>
</feature>
<dbReference type="EMBL" id="OBQI01000001">
    <property type="protein sequence ID" value="SOC46097.1"/>
    <property type="molecule type" value="Genomic_DNA"/>
</dbReference>
<evidence type="ECO:0000313" key="4">
    <source>
        <dbReference type="EMBL" id="SOC46097.1"/>
    </source>
</evidence>
<reference evidence="5" key="1">
    <citation type="submission" date="2017-08" db="EMBL/GenBank/DDBJ databases">
        <authorList>
            <person name="Varghese N."/>
            <person name="Submissions S."/>
        </authorList>
    </citation>
    <scope>NUCLEOTIDE SEQUENCE [LARGE SCALE GENOMIC DNA]</scope>
    <source>
        <strain evidence="5">DSM 4725</strain>
    </source>
</reference>
<dbReference type="Gene3D" id="3.40.630.30">
    <property type="match status" value="1"/>
</dbReference>
<dbReference type="InterPro" id="IPR050832">
    <property type="entry name" value="Bact_Acetyltransf"/>
</dbReference>
<dbReference type="Proteomes" id="UP000219435">
    <property type="component" value="Unassembled WGS sequence"/>
</dbReference>
<dbReference type="InterPro" id="IPR000182">
    <property type="entry name" value="GNAT_dom"/>
</dbReference>
<evidence type="ECO:0000313" key="5">
    <source>
        <dbReference type="Proteomes" id="UP000219435"/>
    </source>
</evidence>
<dbReference type="AlphaFoldDB" id="A0A285UWP0"/>
<dbReference type="PANTHER" id="PTHR43877">
    <property type="entry name" value="AMINOALKYLPHOSPHONATE N-ACETYLTRANSFERASE-RELATED-RELATED"/>
    <property type="match status" value="1"/>
</dbReference>
<sequence>MPDSTDTYRVRQASADDLSSVLEVLAQNQAVAPKQAPTRLQVPSEQQRSSWDRMAATPDLTVYLAVHSLPDEQGAARERPVGTAAMMLMPHLTYDCRPSAFIEAVVVSYAHRRRGVARLLVQQALDDARAASCRKVQLLSHKRHADDGAHELYRRLGFTAEAEGFRLYL</sequence>
<dbReference type="CDD" id="cd04301">
    <property type="entry name" value="NAT_SF"/>
    <property type="match status" value="1"/>
</dbReference>
<dbReference type="GO" id="GO:0005840">
    <property type="term" value="C:ribosome"/>
    <property type="evidence" value="ECO:0007669"/>
    <property type="project" value="UniProtKB-KW"/>
</dbReference>
<dbReference type="OrthoDB" id="9789603at2"/>
<protein>
    <submittedName>
        <fullName evidence="4">Ribosomal protein S18 acetylase RimI</fullName>
    </submittedName>
</protein>
<keyword evidence="1" id="KW-0808">Transferase</keyword>
<name>A0A285UWP0_9ACTN</name>
<evidence type="ECO:0000256" key="1">
    <source>
        <dbReference type="ARBA" id="ARBA00022679"/>
    </source>
</evidence>
<accession>A0A285UWP0</accession>
<dbReference type="Pfam" id="PF00583">
    <property type="entry name" value="Acetyltransf_1"/>
    <property type="match status" value="1"/>
</dbReference>
<keyword evidence="4" id="KW-0689">Ribosomal protein</keyword>
<proteinExistence type="predicted"/>
<keyword evidence="4" id="KW-0687">Ribonucleoprotein</keyword>
<gene>
    <name evidence="4" type="ORF">SAMN05660748_0043</name>
</gene>
<dbReference type="InterPro" id="IPR016181">
    <property type="entry name" value="Acyl_CoA_acyltransferase"/>
</dbReference>
<dbReference type="SUPFAM" id="SSF55729">
    <property type="entry name" value="Acyl-CoA N-acyltransferases (Nat)"/>
    <property type="match status" value="1"/>
</dbReference>
<dbReference type="GO" id="GO:0016747">
    <property type="term" value="F:acyltransferase activity, transferring groups other than amino-acyl groups"/>
    <property type="evidence" value="ECO:0007669"/>
    <property type="project" value="InterPro"/>
</dbReference>
<evidence type="ECO:0000259" key="3">
    <source>
        <dbReference type="PROSITE" id="PS51186"/>
    </source>
</evidence>